<feature type="signal peptide" evidence="1">
    <location>
        <begin position="1"/>
        <end position="22"/>
    </location>
</feature>
<dbReference type="SUPFAM" id="SSF82185">
    <property type="entry name" value="Histone H3 K4-specific methyltransferase SET7/9 N-terminal domain"/>
    <property type="match status" value="1"/>
</dbReference>
<comment type="caution">
    <text evidence="2">The sequence shown here is derived from an EMBL/GenBank/DDBJ whole genome shotgun (WGS) entry which is preliminary data.</text>
</comment>
<dbReference type="RefSeq" id="WP_044225385.1">
    <property type="nucleotide sequence ID" value="NZ_JBKAGJ010000026.1"/>
</dbReference>
<name>A0A098S3T1_9BACT</name>
<keyword evidence="1" id="KW-0732">Signal</keyword>
<evidence type="ECO:0000313" key="3">
    <source>
        <dbReference type="Proteomes" id="UP000029736"/>
    </source>
</evidence>
<organism evidence="2 3">
    <name type="scientific">Phaeodactylibacter xiamenensis</name>
    <dbReference type="NCBI Taxonomy" id="1524460"/>
    <lineage>
        <taxon>Bacteria</taxon>
        <taxon>Pseudomonadati</taxon>
        <taxon>Bacteroidota</taxon>
        <taxon>Saprospiria</taxon>
        <taxon>Saprospirales</taxon>
        <taxon>Haliscomenobacteraceae</taxon>
        <taxon>Phaeodactylibacter</taxon>
    </lineage>
</organism>
<protein>
    <recommendedName>
        <fullName evidence="4">Toxin-antitoxin system YwqK family antitoxin</fullName>
    </recommendedName>
</protein>
<feature type="chain" id="PRO_5001939753" description="Toxin-antitoxin system YwqK family antitoxin" evidence="1">
    <location>
        <begin position="23"/>
        <end position="285"/>
    </location>
</feature>
<dbReference type="OrthoDB" id="7342920at2"/>
<evidence type="ECO:0000256" key="1">
    <source>
        <dbReference type="SAM" id="SignalP"/>
    </source>
</evidence>
<accession>A0A098S3T1</accession>
<gene>
    <name evidence="2" type="ORF">IX84_22180</name>
</gene>
<evidence type="ECO:0008006" key="4">
    <source>
        <dbReference type="Google" id="ProtNLM"/>
    </source>
</evidence>
<dbReference type="EMBL" id="JPOS01000079">
    <property type="protein sequence ID" value="KGE86483.1"/>
    <property type="molecule type" value="Genomic_DNA"/>
</dbReference>
<proteinExistence type="predicted"/>
<keyword evidence="3" id="KW-1185">Reference proteome</keyword>
<reference evidence="2 3" key="1">
    <citation type="journal article" date="2014" name="Int. J. Syst. Evol. Microbiol.">
        <title>Phaeodactylibacter xiamenensis gen. nov., sp. nov., a member of the family Saprospiraceae isolated from the marine alga Phaeodactylum tricornutum.</title>
        <authorList>
            <person name="Chen Z.Jr."/>
            <person name="Lei X."/>
            <person name="Lai Q."/>
            <person name="Li Y."/>
            <person name="Zhang B."/>
            <person name="Zhang J."/>
            <person name="Zhang H."/>
            <person name="Yang L."/>
            <person name="Zheng W."/>
            <person name="Tian Y."/>
            <person name="Yu Z."/>
            <person name="Xu H.Jr."/>
            <person name="Zheng T."/>
        </authorList>
    </citation>
    <scope>NUCLEOTIDE SEQUENCE [LARGE SCALE GENOMIC DNA]</scope>
    <source>
        <strain evidence="2 3">KD52</strain>
    </source>
</reference>
<dbReference type="AlphaFoldDB" id="A0A098S3T1"/>
<dbReference type="Proteomes" id="UP000029736">
    <property type="component" value="Unassembled WGS sequence"/>
</dbReference>
<sequence length="285" mass="32723">MKVLSKISTLILICLMSQSAIGQDVSYLDKDGKPCREQHAVFQRNAEMIDFTPTPGIYDGLSNYEITDYYYPSKTLAFKGHGLKNLNSFVYGLGYTLNGEATYYHRNGKIKTHGYYKIGKKQGIFRYFDQQGKLIKSEEYNNGILIGNVTGNSLNNHIYMPLVGKWKNNVVDNSFQPSSVTVIKREATFETTGMLRILYSEKINFQREYQWMNSMTREHSNTQFFTWKYHPQSNSSGILEQYEGSRMVCKSVAKWYGSNKVEFTVIQTDWPGVQGKSFTYTKVSG</sequence>
<evidence type="ECO:0000313" key="2">
    <source>
        <dbReference type="EMBL" id="KGE86483.1"/>
    </source>
</evidence>
<dbReference type="Gene3D" id="2.20.110.10">
    <property type="entry name" value="Histone H3 K4-specific methyltransferase SET7/9 N-terminal domain"/>
    <property type="match status" value="1"/>
</dbReference>
<dbReference type="STRING" id="1524460.IX84_22180"/>